<dbReference type="Proteomes" id="UP000507470">
    <property type="component" value="Unassembled WGS sequence"/>
</dbReference>
<dbReference type="EMBL" id="CACVKT020004017">
    <property type="protein sequence ID" value="CAC5387618.1"/>
    <property type="molecule type" value="Genomic_DNA"/>
</dbReference>
<reference evidence="9 10" key="1">
    <citation type="submission" date="2020-06" db="EMBL/GenBank/DDBJ databases">
        <authorList>
            <person name="Li R."/>
            <person name="Bekaert M."/>
        </authorList>
    </citation>
    <scope>NUCLEOTIDE SEQUENCE [LARGE SCALE GENOMIC DNA]</scope>
    <source>
        <strain evidence="10">wild</strain>
    </source>
</reference>
<sequence length="781" mass="89471">MKISLFLLVLIIVLRLPFSVRGREWINQTNTSDTISRSKEQITGTDGSRNNVNGTTTSDTTSRSIEQVTGTDGSRNNVNGTITSGTTSRRMKQVTGTDVSRNMANEKLSSKRTPLKKTTHSDQQTSTYPNMLEDECSPFGGCESPEFVVDWYCYCDEKCKDYRDCCQKHNLTENIAQNRYKCMKINSQKNKGFQAISMCVLTYYDDTIKDKCLEDNMIENGPPVADYKNVDIFKNKYCAICNNVTDYIPFAITFYNTKMTAEEMEQFQNLTTKSKLSFLFTDADYELIPPPGVEVRTCVAESLENSHPLCKKYVNPIVQIDGRNFVVYRNSFCIFENERQMNMLICFADLLRIFWQTVEVHSLSVIFSFREPKAYVQDVNHCKEWSIEIERSNMCSQFEIYVNFDIRLVYYMVSTRNHTDKELIRIGLLSVWPLSITNFTQYTRIEIRASESKTIVKVDVTLKVLKKVFIHEKRLVEKSFYERTINLIIRDNETESLVYIENRKDIVGMVNHSVQFNRILSIISLVILIVFNRKHELYTSIPGSNLENLSISLLLSNLLFILGIGASSIPRLCYVVGVTLHFLWLTVFAFMSIAVVYIMSNLLAIKSRREVQKRELVRKRRYITVVGILFPLLIVVSGIVIDQTGPDYWSLGYGGSVCFPNQYPSNVILFSGPVVLSVGVDFVCLSYIIIQVCRVRLELRHIRKLNIYKDAQIYLRIVALSGVFWITGIISAIYELQWLDVLFTILCGLQGFGVVVANINTSRVQSLKSEPIETNDKGTKT</sequence>
<feature type="domain" description="G-protein coupled receptors family 2 profile 2" evidence="8">
    <location>
        <begin position="522"/>
        <end position="762"/>
    </location>
</feature>
<dbReference type="InterPro" id="IPR017981">
    <property type="entry name" value="GPCR_2-like_7TM"/>
</dbReference>
<feature type="signal peptide" evidence="7">
    <location>
        <begin position="1"/>
        <end position="22"/>
    </location>
</feature>
<name>A0A6J8BUE0_MYTCO</name>
<evidence type="ECO:0000259" key="8">
    <source>
        <dbReference type="PROSITE" id="PS50261"/>
    </source>
</evidence>
<feature type="transmembrane region" description="Helical" evidence="6">
    <location>
        <begin position="713"/>
        <end position="734"/>
    </location>
</feature>
<evidence type="ECO:0000256" key="4">
    <source>
        <dbReference type="ARBA" id="ARBA00023136"/>
    </source>
</evidence>
<dbReference type="Gene3D" id="1.20.1070.10">
    <property type="entry name" value="Rhodopsin 7-helix transmembrane proteins"/>
    <property type="match status" value="1"/>
</dbReference>
<feature type="chain" id="PRO_5027051583" description="G-protein coupled receptors family 2 profile 2 domain-containing protein" evidence="7">
    <location>
        <begin position="23"/>
        <end position="781"/>
    </location>
</feature>
<feature type="transmembrane region" description="Helical" evidence="6">
    <location>
        <begin position="622"/>
        <end position="641"/>
    </location>
</feature>
<dbReference type="OrthoDB" id="6134459at2759"/>
<dbReference type="GO" id="GO:0016020">
    <property type="term" value="C:membrane"/>
    <property type="evidence" value="ECO:0007669"/>
    <property type="project" value="UniProtKB-SubCell"/>
</dbReference>
<dbReference type="GO" id="GO:0007166">
    <property type="term" value="P:cell surface receptor signaling pathway"/>
    <property type="evidence" value="ECO:0007669"/>
    <property type="project" value="InterPro"/>
</dbReference>
<evidence type="ECO:0000313" key="10">
    <source>
        <dbReference type="Proteomes" id="UP000507470"/>
    </source>
</evidence>
<protein>
    <recommendedName>
        <fullName evidence="8">G-protein coupled receptors family 2 profile 2 domain-containing protein</fullName>
    </recommendedName>
</protein>
<dbReference type="GO" id="GO:0004888">
    <property type="term" value="F:transmembrane signaling receptor activity"/>
    <property type="evidence" value="ECO:0007669"/>
    <property type="project" value="InterPro"/>
</dbReference>
<evidence type="ECO:0000256" key="6">
    <source>
        <dbReference type="SAM" id="Phobius"/>
    </source>
</evidence>
<feature type="transmembrane region" description="Helical" evidence="6">
    <location>
        <begin position="551"/>
        <end position="569"/>
    </location>
</feature>
<feature type="transmembrane region" description="Helical" evidence="6">
    <location>
        <begin position="740"/>
        <end position="759"/>
    </location>
</feature>
<feature type="compositionally biased region" description="Polar residues" evidence="5">
    <location>
        <begin position="31"/>
        <end position="103"/>
    </location>
</feature>
<comment type="subcellular location">
    <subcellularLocation>
        <location evidence="1">Membrane</location>
        <topology evidence="1">Multi-pass membrane protein</topology>
    </subcellularLocation>
</comment>
<organism evidence="9 10">
    <name type="scientific">Mytilus coruscus</name>
    <name type="common">Sea mussel</name>
    <dbReference type="NCBI Taxonomy" id="42192"/>
    <lineage>
        <taxon>Eukaryota</taxon>
        <taxon>Metazoa</taxon>
        <taxon>Spiralia</taxon>
        <taxon>Lophotrochozoa</taxon>
        <taxon>Mollusca</taxon>
        <taxon>Bivalvia</taxon>
        <taxon>Autobranchia</taxon>
        <taxon>Pteriomorphia</taxon>
        <taxon>Mytilida</taxon>
        <taxon>Mytiloidea</taxon>
        <taxon>Mytilidae</taxon>
        <taxon>Mytilinae</taxon>
        <taxon>Mytilus</taxon>
    </lineage>
</organism>
<feature type="region of interest" description="Disordered" evidence="5">
    <location>
        <begin position="31"/>
        <end position="126"/>
    </location>
</feature>
<keyword evidence="2 6" id="KW-0812">Transmembrane</keyword>
<evidence type="ECO:0000256" key="2">
    <source>
        <dbReference type="ARBA" id="ARBA00022692"/>
    </source>
</evidence>
<evidence type="ECO:0000256" key="7">
    <source>
        <dbReference type="SAM" id="SignalP"/>
    </source>
</evidence>
<dbReference type="AlphaFoldDB" id="A0A6J8BUE0"/>
<dbReference type="InterPro" id="IPR053231">
    <property type="entry name" value="GPCR_LN-TM7"/>
</dbReference>
<dbReference type="PANTHER" id="PTHR45902:SF1">
    <property type="entry name" value="LATROPHILIN RECEPTOR-LIKE PROTEIN A"/>
    <property type="match status" value="1"/>
</dbReference>
<keyword evidence="7" id="KW-0732">Signal</keyword>
<feature type="transmembrane region" description="Helical" evidence="6">
    <location>
        <begin position="667"/>
        <end position="692"/>
    </location>
</feature>
<keyword evidence="4 6" id="KW-0472">Membrane</keyword>
<feature type="transmembrane region" description="Helical" evidence="6">
    <location>
        <begin position="581"/>
        <end position="602"/>
    </location>
</feature>
<evidence type="ECO:0000256" key="3">
    <source>
        <dbReference type="ARBA" id="ARBA00022989"/>
    </source>
</evidence>
<gene>
    <name evidence="9" type="ORF">MCOR_22920</name>
</gene>
<dbReference type="PROSITE" id="PS50261">
    <property type="entry name" value="G_PROTEIN_RECEP_F2_4"/>
    <property type="match status" value="1"/>
</dbReference>
<keyword evidence="10" id="KW-1185">Reference proteome</keyword>
<evidence type="ECO:0000256" key="1">
    <source>
        <dbReference type="ARBA" id="ARBA00004141"/>
    </source>
</evidence>
<feature type="transmembrane region" description="Helical" evidence="6">
    <location>
        <begin position="514"/>
        <end position="531"/>
    </location>
</feature>
<evidence type="ECO:0000256" key="5">
    <source>
        <dbReference type="SAM" id="MobiDB-lite"/>
    </source>
</evidence>
<accession>A0A6J8BUE0</accession>
<dbReference type="PANTHER" id="PTHR45902">
    <property type="entry name" value="LATROPHILIN RECEPTOR-LIKE PROTEIN A"/>
    <property type="match status" value="1"/>
</dbReference>
<proteinExistence type="predicted"/>
<evidence type="ECO:0000313" key="9">
    <source>
        <dbReference type="EMBL" id="CAC5387618.1"/>
    </source>
</evidence>
<keyword evidence="3 6" id="KW-1133">Transmembrane helix</keyword>